<evidence type="ECO:0000313" key="1">
    <source>
        <dbReference type="EMBL" id="TVZ74165.1"/>
    </source>
</evidence>
<reference evidence="1 2" key="1">
    <citation type="submission" date="2019-06" db="EMBL/GenBank/DDBJ databases">
        <title>Pac Bio to generate improved reference genome sequences for organisms with transposon mutant libraries (support for FEBA project).</title>
        <authorList>
            <person name="Blow M."/>
        </authorList>
    </citation>
    <scope>NUCLEOTIDE SEQUENCE [LARGE SCALE GENOMIC DNA]</scope>
    <source>
        <strain evidence="1 2">USDA 1844</strain>
    </source>
</reference>
<gene>
    <name evidence="1" type="ORF">BCL32_2498</name>
</gene>
<organism evidence="1 2">
    <name type="scientific">Rhizobium mongolense USDA 1844</name>
    <dbReference type="NCBI Taxonomy" id="1079460"/>
    <lineage>
        <taxon>Bacteria</taxon>
        <taxon>Pseudomonadati</taxon>
        <taxon>Pseudomonadota</taxon>
        <taxon>Alphaproteobacteria</taxon>
        <taxon>Hyphomicrobiales</taxon>
        <taxon>Rhizobiaceae</taxon>
        <taxon>Rhizobium/Agrobacterium group</taxon>
        <taxon>Rhizobium</taxon>
    </lineage>
</organism>
<protein>
    <submittedName>
        <fullName evidence="1">Uncharacterized protein</fullName>
    </submittedName>
</protein>
<evidence type="ECO:0000313" key="2">
    <source>
        <dbReference type="Proteomes" id="UP000319824"/>
    </source>
</evidence>
<dbReference type="EMBL" id="VISO01000002">
    <property type="protein sequence ID" value="TVZ74165.1"/>
    <property type="molecule type" value="Genomic_DNA"/>
</dbReference>
<dbReference type="Proteomes" id="UP000319824">
    <property type="component" value="Unassembled WGS sequence"/>
</dbReference>
<dbReference type="AlphaFoldDB" id="A0A559THT2"/>
<proteinExistence type="predicted"/>
<comment type="caution">
    <text evidence="1">The sequence shown here is derived from an EMBL/GenBank/DDBJ whole genome shotgun (WGS) entry which is preliminary data.</text>
</comment>
<sequence length="158" mass="17006">MPVEIVPLSCGLCPGELEKRVGCVDCSVRRQNFCARNCERRAHRCRFQLHARNIHLSTCFCKQSSRGLDLDGKLPILETACAIALVVSAAASNYVLLASLATVGATTVSGQLLVPLASLSVSFLDRTCLHGGHLRQLVQTINPNECTAYFKAAGYASV</sequence>
<accession>A0A559THT2</accession>
<name>A0A559THT2_9HYPH</name>